<accession>A0A1E4TV54</accession>
<evidence type="ECO:0000256" key="7">
    <source>
        <dbReference type="SAM" id="Phobius"/>
    </source>
</evidence>
<evidence type="ECO:0000256" key="3">
    <source>
        <dbReference type="ARBA" id="ARBA00022692"/>
    </source>
</evidence>
<organism evidence="9 10">
    <name type="scientific">Pachysolen tannophilus NRRL Y-2460</name>
    <dbReference type="NCBI Taxonomy" id="669874"/>
    <lineage>
        <taxon>Eukaryota</taxon>
        <taxon>Fungi</taxon>
        <taxon>Dikarya</taxon>
        <taxon>Ascomycota</taxon>
        <taxon>Saccharomycotina</taxon>
        <taxon>Pichiomycetes</taxon>
        <taxon>Pachysolenaceae</taxon>
        <taxon>Pachysolen</taxon>
    </lineage>
</organism>
<keyword evidence="5 7" id="KW-0472">Membrane</keyword>
<feature type="transmembrane region" description="Helical" evidence="7">
    <location>
        <begin position="469"/>
        <end position="490"/>
    </location>
</feature>
<dbReference type="PANTHER" id="PTHR43791:SF1">
    <property type="entry name" value="ALLANTOATE PERMEASE"/>
    <property type="match status" value="1"/>
</dbReference>
<dbReference type="InterPro" id="IPR011701">
    <property type="entry name" value="MFS"/>
</dbReference>
<dbReference type="CDD" id="cd17327">
    <property type="entry name" value="MFS_FEN2_like"/>
    <property type="match status" value="1"/>
</dbReference>
<dbReference type="InterPro" id="IPR036259">
    <property type="entry name" value="MFS_trans_sf"/>
</dbReference>
<dbReference type="InterPro" id="IPR020846">
    <property type="entry name" value="MFS_dom"/>
</dbReference>
<dbReference type="PANTHER" id="PTHR43791">
    <property type="entry name" value="PERMEASE-RELATED"/>
    <property type="match status" value="1"/>
</dbReference>
<evidence type="ECO:0000256" key="6">
    <source>
        <dbReference type="ARBA" id="ARBA00037968"/>
    </source>
</evidence>
<feature type="transmembrane region" description="Helical" evidence="7">
    <location>
        <begin position="437"/>
        <end position="457"/>
    </location>
</feature>
<feature type="transmembrane region" description="Helical" evidence="7">
    <location>
        <begin position="208"/>
        <end position="230"/>
    </location>
</feature>
<comment type="subcellular location">
    <subcellularLocation>
        <location evidence="1">Membrane</location>
        <topology evidence="1">Multi-pass membrane protein</topology>
    </subcellularLocation>
</comment>
<feature type="transmembrane region" description="Helical" evidence="7">
    <location>
        <begin position="152"/>
        <end position="172"/>
    </location>
</feature>
<dbReference type="Pfam" id="PF07690">
    <property type="entry name" value="MFS_1"/>
    <property type="match status" value="1"/>
</dbReference>
<evidence type="ECO:0000256" key="1">
    <source>
        <dbReference type="ARBA" id="ARBA00004141"/>
    </source>
</evidence>
<keyword evidence="4 7" id="KW-1133">Transmembrane helix</keyword>
<dbReference type="GO" id="GO:0022857">
    <property type="term" value="F:transmembrane transporter activity"/>
    <property type="evidence" value="ECO:0007669"/>
    <property type="project" value="InterPro"/>
</dbReference>
<dbReference type="EMBL" id="KV454014">
    <property type="protein sequence ID" value="ODV95614.1"/>
    <property type="molecule type" value="Genomic_DNA"/>
</dbReference>
<dbReference type="STRING" id="669874.A0A1E4TV54"/>
<keyword evidence="2" id="KW-0813">Transport</keyword>
<evidence type="ECO:0000256" key="4">
    <source>
        <dbReference type="ARBA" id="ARBA00022989"/>
    </source>
</evidence>
<dbReference type="OrthoDB" id="6730379at2759"/>
<dbReference type="Gene3D" id="1.20.1250.20">
    <property type="entry name" value="MFS general substrate transporter like domains"/>
    <property type="match status" value="2"/>
</dbReference>
<reference evidence="10" key="1">
    <citation type="submission" date="2016-05" db="EMBL/GenBank/DDBJ databases">
        <title>Comparative genomics of biotechnologically important yeasts.</title>
        <authorList>
            <consortium name="DOE Joint Genome Institute"/>
            <person name="Riley R."/>
            <person name="Haridas S."/>
            <person name="Wolfe K.H."/>
            <person name="Lopes M.R."/>
            <person name="Hittinger C.T."/>
            <person name="Goker M."/>
            <person name="Salamov A."/>
            <person name="Wisecaver J."/>
            <person name="Long T.M."/>
            <person name="Aerts A.L."/>
            <person name="Barry K."/>
            <person name="Choi C."/>
            <person name="Clum A."/>
            <person name="Coughlan A.Y."/>
            <person name="Deshpande S."/>
            <person name="Douglass A.P."/>
            <person name="Hanson S.J."/>
            <person name="Klenk H.-P."/>
            <person name="Labutti K."/>
            <person name="Lapidus A."/>
            <person name="Lindquist E."/>
            <person name="Lipzen A."/>
            <person name="Meier-Kolthoff J.P."/>
            <person name="Ohm R.A."/>
            <person name="Otillar R.P."/>
            <person name="Pangilinan J."/>
            <person name="Peng Y."/>
            <person name="Rokas A."/>
            <person name="Rosa C.A."/>
            <person name="Scheuner C."/>
            <person name="Sibirny A.A."/>
            <person name="Slot J.C."/>
            <person name="Stielow J.B."/>
            <person name="Sun H."/>
            <person name="Kurtzman C.P."/>
            <person name="Blackwell M."/>
            <person name="Grigoriev I.V."/>
            <person name="Jeffries T.W."/>
        </authorList>
    </citation>
    <scope>NUCLEOTIDE SEQUENCE [LARGE SCALE GENOMIC DNA]</scope>
    <source>
        <strain evidence="10">NRRL Y-2460</strain>
    </source>
</reference>
<feature type="transmembrane region" description="Helical" evidence="7">
    <location>
        <begin position="378"/>
        <end position="399"/>
    </location>
</feature>
<feature type="transmembrane region" description="Helical" evidence="7">
    <location>
        <begin position="346"/>
        <end position="366"/>
    </location>
</feature>
<dbReference type="FunFam" id="1.20.1250.20:FF:000064">
    <property type="entry name" value="MFS allantoate transporter"/>
    <property type="match status" value="1"/>
</dbReference>
<comment type="similarity">
    <text evidence="6">Belongs to the major facilitator superfamily. Allantoate permease family.</text>
</comment>
<evidence type="ECO:0000313" key="9">
    <source>
        <dbReference type="EMBL" id="ODV95614.1"/>
    </source>
</evidence>
<evidence type="ECO:0000259" key="8">
    <source>
        <dbReference type="PROSITE" id="PS50850"/>
    </source>
</evidence>
<dbReference type="SUPFAM" id="SSF103473">
    <property type="entry name" value="MFS general substrate transporter"/>
    <property type="match status" value="1"/>
</dbReference>
<sequence>MSEFQYNGVDEKLANVNVGQKEDSEAVLAQVISSIRSHTDHAEYDMKNDVDEAMYLALKSKGVTLDEITDKKLLRKIDFHILPLCCILYSIQYMDKTTTSYASIMGITEDLDMVGNMYSWTGTAFYFGYLIFVFQASYLLQKFPLSKATAIFIFLWGAILCLNAACTTYKSFVTLRVLLGMFESSITPSMMILTSQWYKKEEQFLRTAIWFSFNGLGTIMGSGIAYGLAIHADSYSVTAWKLLFIITGVMSIFVSILWIFIIPDSPSNAWFLNEEEKLMIVERIRENKQGFGNKHFKKYQFIEAISSPLTYLYAFYSFCTDVPNGGLGSFGSILLTDDFGFTTKKALIMSMPGGAVEVVGCIAIAFFMQKKLKIHRMLLATINTALVLIYSCMLAFASHSKKTRLAGYYLFSTAPIGMICALSCFSSNTAGHTKKIIVNAIFLVGYCVGNIVGPQTFKSSEAPHYQGAKIAIVICYCFAVALMAGAYIVCSLENKKRDKLQAENPDIGISHIQNSEFADLTDKENVNFRYEL</sequence>
<name>A0A1E4TV54_PACTA</name>
<feature type="domain" description="Major facilitator superfamily (MFS) profile" evidence="8">
    <location>
        <begin position="81"/>
        <end position="532"/>
    </location>
</feature>
<evidence type="ECO:0000256" key="2">
    <source>
        <dbReference type="ARBA" id="ARBA00022448"/>
    </source>
</evidence>
<feature type="transmembrane region" description="Helical" evidence="7">
    <location>
        <begin position="242"/>
        <end position="262"/>
    </location>
</feature>
<dbReference type="Proteomes" id="UP000094236">
    <property type="component" value="Unassembled WGS sequence"/>
</dbReference>
<feature type="transmembrane region" description="Helical" evidence="7">
    <location>
        <begin position="117"/>
        <end position="140"/>
    </location>
</feature>
<protein>
    <recommendedName>
        <fullName evidence="8">Major facilitator superfamily (MFS) profile domain-containing protein</fullName>
    </recommendedName>
</protein>
<keyword evidence="3 7" id="KW-0812">Transmembrane</keyword>
<keyword evidence="10" id="KW-1185">Reference proteome</keyword>
<dbReference type="AlphaFoldDB" id="A0A1E4TV54"/>
<evidence type="ECO:0000256" key="5">
    <source>
        <dbReference type="ARBA" id="ARBA00023136"/>
    </source>
</evidence>
<evidence type="ECO:0000313" key="10">
    <source>
        <dbReference type="Proteomes" id="UP000094236"/>
    </source>
</evidence>
<feature type="transmembrane region" description="Helical" evidence="7">
    <location>
        <begin position="405"/>
        <end position="425"/>
    </location>
</feature>
<dbReference type="GO" id="GO:0016020">
    <property type="term" value="C:membrane"/>
    <property type="evidence" value="ECO:0007669"/>
    <property type="project" value="UniProtKB-SubCell"/>
</dbReference>
<proteinExistence type="inferred from homology"/>
<dbReference type="PROSITE" id="PS50850">
    <property type="entry name" value="MFS"/>
    <property type="match status" value="1"/>
</dbReference>
<gene>
    <name evidence="9" type="ORF">PACTADRAFT_76070</name>
</gene>